<reference evidence="1" key="1">
    <citation type="submission" date="2019-08" db="EMBL/GenBank/DDBJ databases">
        <authorList>
            <person name="Kucharzyk K."/>
            <person name="Murdoch R.W."/>
            <person name="Higgins S."/>
            <person name="Loffler F."/>
        </authorList>
    </citation>
    <scope>NUCLEOTIDE SEQUENCE</scope>
</reference>
<dbReference type="EMBL" id="VSSQ01019882">
    <property type="protein sequence ID" value="MPM64320.1"/>
    <property type="molecule type" value="Genomic_DNA"/>
</dbReference>
<gene>
    <name evidence="1" type="ORF">SDC9_111206</name>
</gene>
<comment type="caution">
    <text evidence="1">The sequence shown here is derived from an EMBL/GenBank/DDBJ whole genome shotgun (WGS) entry which is preliminary data.</text>
</comment>
<sequence length="52" mass="5695">MVGAYADGVPFWNALGAIFEGVVDESHRWARRKNVSAAGNIFFQNIILDSPS</sequence>
<evidence type="ECO:0000313" key="1">
    <source>
        <dbReference type="EMBL" id="MPM64320.1"/>
    </source>
</evidence>
<proteinExistence type="predicted"/>
<organism evidence="1">
    <name type="scientific">bioreactor metagenome</name>
    <dbReference type="NCBI Taxonomy" id="1076179"/>
    <lineage>
        <taxon>unclassified sequences</taxon>
        <taxon>metagenomes</taxon>
        <taxon>ecological metagenomes</taxon>
    </lineage>
</organism>
<protein>
    <submittedName>
        <fullName evidence="1">Uncharacterized protein</fullName>
    </submittedName>
</protein>
<name>A0A645BFV1_9ZZZZ</name>
<dbReference type="AlphaFoldDB" id="A0A645BFV1"/>
<accession>A0A645BFV1</accession>